<dbReference type="Proteomes" id="UP000197587">
    <property type="component" value="Unassembled WGS sequence"/>
</dbReference>
<reference evidence="3 4" key="1">
    <citation type="submission" date="2017-05" db="EMBL/GenBank/DDBJ databases">
        <title>Genome of Chryseobacterium haifense.</title>
        <authorList>
            <person name="Newman J.D."/>
        </authorList>
    </citation>
    <scope>NUCLEOTIDE SEQUENCE [LARGE SCALE GENOMIC DNA]</scope>
    <source>
        <strain evidence="3 4">DSM 19056</strain>
    </source>
</reference>
<sequence>MSAQTVFTQWNFDASPSPVATSTGVGTITLIGGVVENTQTTGTTACNCPYVNGNPNTGKAYTTKTYPAQDTASGTAGIQFSVSTVGVSAISASVDVYGSNTASKYVQVQYTTDGSTWINVTATPTSLAPSTWSTVATNLPATAGNNANFALRVVSVFDPANNTSYSAIGTTSTYASGGALRFDNVTVYNGTLAVSDVNGTKVNLVKNTNVGNAILFGAKANVLIVNVNGQVVKSAAVTDGTSLDVSSLAKGMYIVTGSVNGEKVSQKIIKN</sequence>
<comment type="caution">
    <text evidence="3">The sequence shown here is derived from an EMBL/GenBank/DDBJ whole genome shotgun (WGS) entry which is preliminary data.</text>
</comment>
<keyword evidence="4" id="KW-1185">Reference proteome</keyword>
<evidence type="ECO:0000256" key="1">
    <source>
        <dbReference type="ARBA" id="ARBA00022729"/>
    </source>
</evidence>
<name>A0A246B7X1_9FLAO</name>
<dbReference type="Gene3D" id="2.60.120.260">
    <property type="entry name" value="Galactose-binding domain-like"/>
    <property type="match status" value="1"/>
</dbReference>
<dbReference type="InterPro" id="IPR026444">
    <property type="entry name" value="Secre_tail"/>
</dbReference>
<gene>
    <name evidence="3" type="ORF">AP75_11225</name>
</gene>
<proteinExistence type="predicted"/>
<dbReference type="NCBIfam" id="TIGR04183">
    <property type="entry name" value="Por_Secre_tail"/>
    <property type="match status" value="1"/>
</dbReference>
<keyword evidence="1" id="KW-0732">Signal</keyword>
<accession>A0A246B7X1</accession>
<evidence type="ECO:0000313" key="4">
    <source>
        <dbReference type="Proteomes" id="UP000197587"/>
    </source>
</evidence>
<evidence type="ECO:0000313" key="3">
    <source>
        <dbReference type="EMBL" id="OWK97460.1"/>
    </source>
</evidence>
<dbReference type="AlphaFoldDB" id="A0A246B7X1"/>
<organism evidence="3 4">
    <name type="scientific">Kaistella haifensis DSM 19056</name>
    <dbReference type="NCBI Taxonomy" id="1450526"/>
    <lineage>
        <taxon>Bacteria</taxon>
        <taxon>Pseudomonadati</taxon>
        <taxon>Bacteroidota</taxon>
        <taxon>Flavobacteriia</taxon>
        <taxon>Flavobacteriales</taxon>
        <taxon>Weeksellaceae</taxon>
        <taxon>Chryseobacterium group</taxon>
        <taxon>Kaistella</taxon>
    </lineage>
</organism>
<protein>
    <recommendedName>
        <fullName evidence="2">Secretion system C-terminal sorting domain-containing protein</fullName>
    </recommendedName>
</protein>
<evidence type="ECO:0000259" key="2">
    <source>
        <dbReference type="Pfam" id="PF18962"/>
    </source>
</evidence>
<feature type="domain" description="Secretion system C-terminal sorting" evidence="2">
    <location>
        <begin position="218"/>
        <end position="269"/>
    </location>
</feature>
<dbReference type="Pfam" id="PF18962">
    <property type="entry name" value="Por_Secre_tail"/>
    <property type="match status" value="1"/>
</dbReference>
<dbReference type="EMBL" id="JASZ02000028">
    <property type="protein sequence ID" value="OWK97460.1"/>
    <property type="molecule type" value="Genomic_DNA"/>
</dbReference>